<dbReference type="Proteomes" id="UP000482578">
    <property type="component" value="Unassembled WGS sequence"/>
</dbReference>
<dbReference type="InterPro" id="IPR036291">
    <property type="entry name" value="NAD(P)-bd_dom_sf"/>
</dbReference>
<dbReference type="PANTHER" id="PTHR40459:SF1">
    <property type="entry name" value="CONSERVED HYPOTHETICAL ALANINE AND LEUCINE RICH PROTEIN"/>
    <property type="match status" value="1"/>
</dbReference>
<dbReference type="InterPro" id="IPR018931">
    <property type="entry name" value="DUF2520"/>
</dbReference>
<dbReference type="RefSeq" id="WP_163315394.1">
    <property type="nucleotide sequence ID" value="NZ_JAAGAA010000003.1"/>
</dbReference>
<reference evidence="3 4" key="1">
    <citation type="submission" date="2020-02" db="EMBL/GenBank/DDBJ databases">
        <authorList>
            <person name="Yang Z."/>
        </authorList>
    </citation>
    <scope>NUCLEOTIDE SEQUENCE [LARGE SCALE GENOMIC DNA]</scope>
    <source>
        <strain evidence="3 4">HX-7-9</strain>
    </source>
</reference>
<dbReference type="SUPFAM" id="SSF51735">
    <property type="entry name" value="NAD(P)-binding Rossmann-fold domains"/>
    <property type="match status" value="1"/>
</dbReference>
<protein>
    <submittedName>
        <fullName evidence="3">DUF2520 domain-containing protein</fullName>
    </submittedName>
</protein>
<organism evidence="3 4">
    <name type="scientific">Crenobacter caeni</name>
    <dbReference type="NCBI Taxonomy" id="2705474"/>
    <lineage>
        <taxon>Bacteria</taxon>
        <taxon>Pseudomonadati</taxon>
        <taxon>Pseudomonadota</taxon>
        <taxon>Betaproteobacteria</taxon>
        <taxon>Neisseriales</taxon>
        <taxon>Neisseriaceae</taxon>
        <taxon>Crenobacter</taxon>
    </lineage>
</organism>
<evidence type="ECO:0000313" key="3">
    <source>
        <dbReference type="EMBL" id="NDV12163.1"/>
    </source>
</evidence>
<dbReference type="Gene3D" id="3.40.50.720">
    <property type="entry name" value="NAD(P)-binding Rossmann-like Domain"/>
    <property type="match status" value="1"/>
</dbReference>
<dbReference type="Pfam" id="PF10727">
    <property type="entry name" value="Rossmann-like"/>
    <property type="match status" value="1"/>
</dbReference>
<accession>A0A6B2KQ07</accession>
<dbReference type="AlphaFoldDB" id="A0A6B2KQ07"/>
<dbReference type="PANTHER" id="PTHR40459">
    <property type="entry name" value="CONSERVED HYPOTHETICAL ALANINE AND LEUCINE RICH PROTEIN"/>
    <property type="match status" value="1"/>
</dbReference>
<evidence type="ECO:0000259" key="1">
    <source>
        <dbReference type="Pfam" id="PF10727"/>
    </source>
</evidence>
<dbReference type="InterPro" id="IPR019665">
    <property type="entry name" value="OxRdtase/DH_put_Rossmann_dom"/>
</dbReference>
<comment type="caution">
    <text evidence="3">The sequence shown here is derived from an EMBL/GenBank/DDBJ whole genome shotgun (WGS) entry which is preliminary data.</text>
</comment>
<dbReference type="Gene3D" id="1.10.1040.20">
    <property type="entry name" value="ProC-like, C-terminal domain"/>
    <property type="match status" value="1"/>
</dbReference>
<sequence>MKATLNIVGGGRLGTTLGALAHASGRYRVGAVLCRERAHAEAAVALIGDGVPLCELAALPPAALTLIAVPDAAIAPVAAQLAAAGVLPAGAVAFHASGAGEASLLAPLAAQGVHCASLHPAFSFADPARARERFAGTLCAFEGDAAAQAPLYAFARAVGGEPFALAPGGKAAYHAALSVASNYLVSLLDLATRVAAEGGVDAGAAARLVGSLMQQTLDNARALGPVAALTGPIARGDDGTVARHLAVLAGEDAVAYRTLGRLTLALASAPDAAQRDRLTALLADQAGTANT</sequence>
<feature type="domain" description="Putative oxidoreductase/dehydrogenase Rossmann-like" evidence="1">
    <location>
        <begin position="5"/>
        <end position="120"/>
    </location>
</feature>
<gene>
    <name evidence="3" type="ORF">GZH52_05055</name>
</gene>
<evidence type="ECO:0000313" key="4">
    <source>
        <dbReference type="Proteomes" id="UP000482578"/>
    </source>
</evidence>
<dbReference type="InterPro" id="IPR008927">
    <property type="entry name" value="6-PGluconate_DH-like_C_sf"/>
</dbReference>
<keyword evidence="4" id="KW-1185">Reference proteome</keyword>
<proteinExistence type="predicted"/>
<dbReference type="InterPro" id="IPR037108">
    <property type="entry name" value="TM1727-like_C_sf"/>
</dbReference>
<name>A0A6B2KQ07_9NEIS</name>
<dbReference type="EMBL" id="JAAGAA010000003">
    <property type="protein sequence ID" value="NDV12163.1"/>
    <property type="molecule type" value="Genomic_DNA"/>
</dbReference>
<feature type="domain" description="DUF2520" evidence="2">
    <location>
        <begin position="138"/>
        <end position="261"/>
    </location>
</feature>
<dbReference type="Pfam" id="PF10728">
    <property type="entry name" value="DUF2520"/>
    <property type="match status" value="1"/>
</dbReference>
<evidence type="ECO:0000259" key="2">
    <source>
        <dbReference type="Pfam" id="PF10728"/>
    </source>
</evidence>
<dbReference type="SUPFAM" id="SSF48179">
    <property type="entry name" value="6-phosphogluconate dehydrogenase C-terminal domain-like"/>
    <property type="match status" value="1"/>
</dbReference>